<name>H5X4U9_9PSEU</name>
<protein>
    <submittedName>
        <fullName evidence="4">PAS domain S-box</fullName>
    </submittedName>
</protein>
<keyword evidence="1" id="KW-0175">Coiled coil</keyword>
<accession>H5X4U9</accession>
<dbReference type="EMBL" id="CM001439">
    <property type="protein sequence ID" value="EHR52228.1"/>
    <property type="molecule type" value="Genomic_DNA"/>
</dbReference>
<dbReference type="Pfam" id="PF08448">
    <property type="entry name" value="PAS_4"/>
    <property type="match status" value="1"/>
</dbReference>
<sequence length="150" mass="16526">MVMTVISVEKRIVDGADDAIAFADKDGFIRLWNAAAERMFHYTADEALGQSLDLIIPEKHRPRHWDGYRRVMKTGQTAYAGSLLAVPALRADGTLISVEFSVTLVHGETGDVEGIAAIMREVTERRAALRALQQELADLRERIGTSGEST</sequence>
<dbReference type="STRING" id="882083.SacmaDRAFT_4033"/>
<evidence type="ECO:0000259" key="2">
    <source>
        <dbReference type="PROSITE" id="PS50112"/>
    </source>
</evidence>
<dbReference type="InterPro" id="IPR035965">
    <property type="entry name" value="PAS-like_dom_sf"/>
</dbReference>
<proteinExistence type="predicted"/>
<dbReference type="Proteomes" id="UP000004926">
    <property type="component" value="Chromosome"/>
</dbReference>
<feature type="domain" description="PAC" evidence="3">
    <location>
        <begin position="82"/>
        <end position="134"/>
    </location>
</feature>
<dbReference type="NCBIfam" id="TIGR00229">
    <property type="entry name" value="sensory_box"/>
    <property type="match status" value="1"/>
</dbReference>
<dbReference type="InterPro" id="IPR052155">
    <property type="entry name" value="Biofilm_reg_signaling"/>
</dbReference>
<gene>
    <name evidence="4" type="ORF">SacmaDRAFT_4033</name>
</gene>
<dbReference type="CDD" id="cd00130">
    <property type="entry name" value="PAS"/>
    <property type="match status" value="1"/>
</dbReference>
<dbReference type="HOGENOM" id="CLU_144643_0_0_11"/>
<organism evidence="4 5">
    <name type="scientific">Saccharomonospora marina XMU15</name>
    <dbReference type="NCBI Taxonomy" id="882083"/>
    <lineage>
        <taxon>Bacteria</taxon>
        <taxon>Bacillati</taxon>
        <taxon>Actinomycetota</taxon>
        <taxon>Actinomycetes</taxon>
        <taxon>Pseudonocardiales</taxon>
        <taxon>Pseudonocardiaceae</taxon>
        <taxon>Saccharomonospora</taxon>
    </lineage>
</organism>
<dbReference type="PANTHER" id="PTHR44757:SF2">
    <property type="entry name" value="BIOFILM ARCHITECTURE MAINTENANCE PROTEIN MBAA"/>
    <property type="match status" value="1"/>
</dbReference>
<dbReference type="AlphaFoldDB" id="H5X4U9"/>
<evidence type="ECO:0000313" key="4">
    <source>
        <dbReference type="EMBL" id="EHR52228.1"/>
    </source>
</evidence>
<evidence type="ECO:0000259" key="3">
    <source>
        <dbReference type="PROSITE" id="PS50113"/>
    </source>
</evidence>
<evidence type="ECO:0000256" key="1">
    <source>
        <dbReference type="SAM" id="Coils"/>
    </source>
</evidence>
<dbReference type="SUPFAM" id="SSF55785">
    <property type="entry name" value="PYP-like sensor domain (PAS domain)"/>
    <property type="match status" value="1"/>
</dbReference>
<keyword evidence="5" id="KW-1185">Reference proteome</keyword>
<dbReference type="PROSITE" id="PS50112">
    <property type="entry name" value="PAS"/>
    <property type="match status" value="1"/>
</dbReference>
<feature type="domain" description="PAS" evidence="2">
    <location>
        <begin position="10"/>
        <end position="75"/>
    </location>
</feature>
<dbReference type="eggNOG" id="COG3829">
    <property type="taxonomic scope" value="Bacteria"/>
</dbReference>
<dbReference type="InterPro" id="IPR000014">
    <property type="entry name" value="PAS"/>
</dbReference>
<feature type="coiled-coil region" evidence="1">
    <location>
        <begin position="115"/>
        <end position="142"/>
    </location>
</feature>
<dbReference type="PANTHER" id="PTHR44757">
    <property type="entry name" value="DIGUANYLATE CYCLASE DGCP"/>
    <property type="match status" value="1"/>
</dbReference>
<dbReference type="InterPro" id="IPR000700">
    <property type="entry name" value="PAS-assoc_C"/>
</dbReference>
<reference evidence="4 5" key="1">
    <citation type="journal article" date="2012" name="Stand. Genomic Sci.">
        <title>Genome sequence of the ocean sediment bacterium Saccharomonospora marina type strain (XMU15(T)).</title>
        <authorList>
            <person name="Klenk H.P."/>
            <person name="Lu M."/>
            <person name="Lucas S."/>
            <person name="Lapidus A."/>
            <person name="Copeland A."/>
            <person name="Pitluck S."/>
            <person name="Goodwin L.A."/>
            <person name="Han C."/>
            <person name="Tapia R."/>
            <person name="Brambilla E.M."/>
            <person name="Potter G."/>
            <person name="Land M."/>
            <person name="Ivanova N."/>
            <person name="Rohde M."/>
            <person name="Goker M."/>
            <person name="Detter J.C."/>
            <person name="Li W.J."/>
            <person name="Kyrpides N.C."/>
            <person name="Woyke T."/>
        </authorList>
    </citation>
    <scope>NUCLEOTIDE SEQUENCE [LARGE SCALE GENOMIC DNA]</scope>
    <source>
        <strain evidence="4 5">XMU15</strain>
    </source>
</reference>
<dbReference type="Gene3D" id="3.30.450.20">
    <property type="entry name" value="PAS domain"/>
    <property type="match status" value="1"/>
</dbReference>
<dbReference type="SMART" id="SM00091">
    <property type="entry name" value="PAS"/>
    <property type="match status" value="1"/>
</dbReference>
<evidence type="ECO:0000313" key="5">
    <source>
        <dbReference type="Proteomes" id="UP000004926"/>
    </source>
</evidence>
<dbReference type="InterPro" id="IPR013656">
    <property type="entry name" value="PAS_4"/>
</dbReference>
<dbReference type="PROSITE" id="PS50113">
    <property type="entry name" value="PAC"/>
    <property type="match status" value="1"/>
</dbReference>